<dbReference type="InterPro" id="IPR036397">
    <property type="entry name" value="RNaseH_sf"/>
</dbReference>
<proteinExistence type="predicted"/>
<dbReference type="EMBL" id="CAJVPV010023053">
    <property type="protein sequence ID" value="CAG8722566.1"/>
    <property type="molecule type" value="Genomic_DNA"/>
</dbReference>
<evidence type="ECO:0000313" key="2">
    <source>
        <dbReference type="Proteomes" id="UP000789342"/>
    </source>
</evidence>
<keyword evidence="2" id="KW-1185">Reference proteome</keyword>
<comment type="caution">
    <text evidence="1">The sequence shown here is derived from an EMBL/GenBank/DDBJ whole genome shotgun (WGS) entry which is preliminary data.</text>
</comment>
<accession>A0A9N9NCJ0</accession>
<dbReference type="GO" id="GO:0003676">
    <property type="term" value="F:nucleic acid binding"/>
    <property type="evidence" value="ECO:0007669"/>
    <property type="project" value="InterPro"/>
</dbReference>
<gene>
    <name evidence="1" type="ORF">AMORRO_LOCUS13434</name>
</gene>
<dbReference type="Gene3D" id="3.30.420.10">
    <property type="entry name" value="Ribonuclease H-like superfamily/Ribonuclease H"/>
    <property type="match status" value="1"/>
</dbReference>
<feature type="non-terminal residue" evidence="1">
    <location>
        <position position="1"/>
    </location>
</feature>
<dbReference type="Proteomes" id="UP000789342">
    <property type="component" value="Unassembled WGS sequence"/>
</dbReference>
<reference evidence="1" key="1">
    <citation type="submission" date="2021-06" db="EMBL/GenBank/DDBJ databases">
        <authorList>
            <person name="Kallberg Y."/>
            <person name="Tangrot J."/>
            <person name="Rosling A."/>
        </authorList>
    </citation>
    <scope>NUCLEOTIDE SEQUENCE</scope>
    <source>
        <strain evidence="1">CL551</strain>
    </source>
</reference>
<sequence>VEKRRPKDQGDLEKIMKEEWDQISEEEINNIIGSMEERCMAIIEKG</sequence>
<evidence type="ECO:0000313" key="1">
    <source>
        <dbReference type="EMBL" id="CAG8722566.1"/>
    </source>
</evidence>
<dbReference type="AlphaFoldDB" id="A0A9N9NCJ0"/>
<organism evidence="1 2">
    <name type="scientific">Acaulospora morrowiae</name>
    <dbReference type="NCBI Taxonomy" id="94023"/>
    <lineage>
        <taxon>Eukaryota</taxon>
        <taxon>Fungi</taxon>
        <taxon>Fungi incertae sedis</taxon>
        <taxon>Mucoromycota</taxon>
        <taxon>Glomeromycotina</taxon>
        <taxon>Glomeromycetes</taxon>
        <taxon>Diversisporales</taxon>
        <taxon>Acaulosporaceae</taxon>
        <taxon>Acaulospora</taxon>
    </lineage>
</organism>
<protein>
    <submittedName>
        <fullName evidence="1">4625_t:CDS:1</fullName>
    </submittedName>
</protein>
<feature type="non-terminal residue" evidence="1">
    <location>
        <position position="46"/>
    </location>
</feature>
<name>A0A9N9NCJ0_9GLOM</name>